<keyword evidence="9" id="KW-1185">Reference proteome</keyword>
<dbReference type="RefSeq" id="WP_126350822.1">
    <property type="nucleotide sequence ID" value="NZ_CP086380.1"/>
</dbReference>
<keyword evidence="4 5" id="KW-0963">Cytoplasm</keyword>
<accession>A0A431W619</accession>
<evidence type="ECO:0000313" key="8">
    <source>
        <dbReference type="EMBL" id="RTR30794.1"/>
    </source>
</evidence>
<evidence type="ECO:0000313" key="9">
    <source>
        <dbReference type="Proteomes" id="UP000277766"/>
    </source>
</evidence>
<dbReference type="InterPro" id="IPR003783">
    <property type="entry name" value="Regulatory_RecX"/>
</dbReference>
<dbReference type="Proteomes" id="UP000277766">
    <property type="component" value="Unassembled WGS sequence"/>
</dbReference>
<dbReference type="AlphaFoldDB" id="A0A431W619"/>
<dbReference type="InterPro" id="IPR036388">
    <property type="entry name" value="WH-like_DNA-bd_sf"/>
</dbReference>
<reference evidence="8 9" key="1">
    <citation type="submission" date="2018-12" db="EMBL/GenBank/DDBJ databases">
        <title>Deinococcus radiophilus ATCC 27603 genome sequencing and assembly.</title>
        <authorList>
            <person name="Maclea K.S."/>
            <person name="Maynard C.R."/>
        </authorList>
    </citation>
    <scope>NUCLEOTIDE SEQUENCE [LARGE SCALE GENOMIC DNA]</scope>
    <source>
        <strain evidence="8 9">ATCC 27603</strain>
    </source>
</reference>
<evidence type="ECO:0000256" key="1">
    <source>
        <dbReference type="ARBA" id="ARBA00004496"/>
    </source>
</evidence>
<dbReference type="InterPro" id="IPR053924">
    <property type="entry name" value="RecX_HTH_2nd"/>
</dbReference>
<evidence type="ECO:0000256" key="6">
    <source>
        <dbReference type="SAM" id="MobiDB-lite"/>
    </source>
</evidence>
<evidence type="ECO:0000259" key="7">
    <source>
        <dbReference type="Pfam" id="PF02631"/>
    </source>
</evidence>
<feature type="domain" description="RecX second three-helical" evidence="7">
    <location>
        <begin position="74"/>
        <end position="106"/>
    </location>
</feature>
<comment type="similarity">
    <text evidence="2 5">Belongs to the RecX family.</text>
</comment>
<comment type="function">
    <text evidence="5">Modulates RecA activity.</text>
</comment>
<feature type="region of interest" description="Disordered" evidence="6">
    <location>
        <begin position="162"/>
        <end position="193"/>
    </location>
</feature>
<dbReference type="HAMAP" id="MF_01114">
    <property type="entry name" value="RecX"/>
    <property type="match status" value="1"/>
</dbReference>
<dbReference type="GO" id="GO:0005737">
    <property type="term" value="C:cytoplasm"/>
    <property type="evidence" value="ECO:0007669"/>
    <property type="project" value="UniProtKB-SubCell"/>
</dbReference>
<protein>
    <recommendedName>
        <fullName evidence="3 5">Regulatory protein RecX</fullName>
    </recommendedName>
</protein>
<evidence type="ECO:0000256" key="2">
    <source>
        <dbReference type="ARBA" id="ARBA00009695"/>
    </source>
</evidence>
<feature type="compositionally biased region" description="Polar residues" evidence="6">
    <location>
        <begin position="171"/>
        <end position="182"/>
    </location>
</feature>
<sequence length="193" mass="22233">MTEPGPAPLTPEHPDWDQAREKLLAYAFAALSRRALTEAELRQRLERRSDQEMLIQHVLERVRELGYQNDAAVAESEGRRRGVGEYRIRQKLKQRGLDEELIQETLEARDPEAEEQDAREGLARRLGGFARKKNPKGSAYAWLTRRGYSSDLIRRLLDEVADQLPEPQRPQRASSLRQSSFGRSGWGRKDREG</sequence>
<dbReference type="PANTHER" id="PTHR33602">
    <property type="entry name" value="REGULATORY PROTEIN RECX FAMILY PROTEIN"/>
    <property type="match status" value="1"/>
</dbReference>
<dbReference type="OrthoDB" id="68219at2"/>
<dbReference type="PANTHER" id="PTHR33602:SF1">
    <property type="entry name" value="REGULATORY PROTEIN RECX FAMILY PROTEIN"/>
    <property type="match status" value="1"/>
</dbReference>
<evidence type="ECO:0000256" key="4">
    <source>
        <dbReference type="ARBA" id="ARBA00022490"/>
    </source>
</evidence>
<gene>
    <name evidence="5 8" type="primary">recX</name>
    <name evidence="8" type="ORF">EJ104_00640</name>
</gene>
<dbReference type="Gene3D" id="1.10.10.10">
    <property type="entry name" value="Winged helix-like DNA-binding domain superfamily/Winged helix DNA-binding domain"/>
    <property type="match status" value="2"/>
</dbReference>
<name>A0A431W619_9DEIO</name>
<evidence type="ECO:0000256" key="3">
    <source>
        <dbReference type="ARBA" id="ARBA00018111"/>
    </source>
</evidence>
<dbReference type="GO" id="GO:0006282">
    <property type="term" value="P:regulation of DNA repair"/>
    <property type="evidence" value="ECO:0007669"/>
    <property type="project" value="UniProtKB-UniRule"/>
</dbReference>
<dbReference type="EMBL" id="RXPE01000001">
    <property type="protein sequence ID" value="RTR30794.1"/>
    <property type="molecule type" value="Genomic_DNA"/>
</dbReference>
<proteinExistence type="inferred from homology"/>
<evidence type="ECO:0000256" key="5">
    <source>
        <dbReference type="HAMAP-Rule" id="MF_01114"/>
    </source>
</evidence>
<comment type="subcellular location">
    <subcellularLocation>
        <location evidence="1 5">Cytoplasm</location>
    </subcellularLocation>
</comment>
<organism evidence="8 9">
    <name type="scientific">Deinococcus radiophilus</name>
    <dbReference type="NCBI Taxonomy" id="32062"/>
    <lineage>
        <taxon>Bacteria</taxon>
        <taxon>Thermotogati</taxon>
        <taxon>Deinococcota</taxon>
        <taxon>Deinococci</taxon>
        <taxon>Deinococcales</taxon>
        <taxon>Deinococcaceae</taxon>
        <taxon>Deinococcus</taxon>
    </lineage>
</organism>
<comment type="caution">
    <text evidence="8">The sequence shown here is derived from an EMBL/GenBank/DDBJ whole genome shotgun (WGS) entry which is preliminary data.</text>
</comment>
<dbReference type="Pfam" id="PF02631">
    <property type="entry name" value="RecX_HTH2"/>
    <property type="match status" value="1"/>
</dbReference>